<evidence type="ECO:0000313" key="2">
    <source>
        <dbReference type="EMBL" id="MST33290.1"/>
    </source>
</evidence>
<proteinExistence type="predicted"/>
<organism evidence="2 3">
    <name type="scientific">Acidiferrimicrobium australe</name>
    <dbReference type="NCBI Taxonomy" id="2664430"/>
    <lineage>
        <taxon>Bacteria</taxon>
        <taxon>Bacillati</taxon>
        <taxon>Actinomycetota</taxon>
        <taxon>Acidimicrobiia</taxon>
        <taxon>Acidimicrobiales</taxon>
        <taxon>Acidimicrobiaceae</taxon>
        <taxon>Acidiferrimicrobium</taxon>
    </lineage>
</organism>
<comment type="caution">
    <text evidence="2">The sequence shown here is derived from an EMBL/GenBank/DDBJ whole genome shotgun (WGS) entry which is preliminary data.</text>
</comment>
<keyword evidence="1" id="KW-0472">Membrane</keyword>
<evidence type="ECO:0000313" key="3">
    <source>
        <dbReference type="Proteomes" id="UP000437736"/>
    </source>
</evidence>
<accession>A0ABW9QUQ2</accession>
<dbReference type="EMBL" id="WJHE01000547">
    <property type="protein sequence ID" value="MST33290.1"/>
    <property type="molecule type" value="Genomic_DNA"/>
</dbReference>
<name>A0ABW9QUQ2_9ACTN</name>
<keyword evidence="3" id="KW-1185">Reference proteome</keyword>
<keyword evidence="1" id="KW-1133">Transmembrane helix</keyword>
<dbReference type="Proteomes" id="UP000437736">
    <property type="component" value="Unassembled WGS sequence"/>
</dbReference>
<protein>
    <recommendedName>
        <fullName evidence="4">Flp pilus-assembly TadG-like N-terminal domain-containing protein</fullName>
    </recommendedName>
</protein>
<reference evidence="2 3" key="1">
    <citation type="submission" date="2019-11" db="EMBL/GenBank/DDBJ databases">
        <title>Acidiferrimicrobium australis gen. nov., sp. nov., an acidophilic and obligately heterotrophic, member of the Actinobacteria that catalyses dissimilatory oxido- reduction of iron isolated from metal-rich acidic water in Chile.</title>
        <authorList>
            <person name="Gonzalez D."/>
            <person name="Huber K."/>
            <person name="Hedrich S."/>
            <person name="Rojas-Villalobos C."/>
            <person name="Quatrini R."/>
            <person name="Dinamarca M.A."/>
            <person name="Schwarz A."/>
            <person name="Canales C."/>
            <person name="Nancucheo I."/>
        </authorList>
    </citation>
    <scope>NUCLEOTIDE SEQUENCE [LARGE SCALE GENOMIC DNA]</scope>
    <source>
        <strain evidence="2 3">USS-CCA1</strain>
    </source>
</reference>
<keyword evidence="1" id="KW-0812">Transmembrane</keyword>
<evidence type="ECO:0008006" key="4">
    <source>
        <dbReference type="Google" id="ProtNLM"/>
    </source>
</evidence>
<sequence>MVRRERSGTGDDGFVGGFEGLLFGVLIFVAGGLLVAAVWATVDTKLAVADAARVAARTYVEAGDSGSAAMESVAAADTSLQGWGLAPRRATVQRASGSWARCSRVTIVVRYPAPALELPWIGRVGDGRDVSAAVSELVDPLRSGLPGVATCG</sequence>
<evidence type="ECO:0000256" key="1">
    <source>
        <dbReference type="SAM" id="Phobius"/>
    </source>
</evidence>
<gene>
    <name evidence="2" type="ORF">GHK86_11235</name>
</gene>
<feature type="transmembrane region" description="Helical" evidence="1">
    <location>
        <begin position="20"/>
        <end position="42"/>
    </location>
</feature>